<evidence type="ECO:0000256" key="6">
    <source>
        <dbReference type="SAM" id="MobiDB-lite"/>
    </source>
</evidence>
<dbReference type="PANTHER" id="PTHR13364:SF6">
    <property type="entry name" value="SPERMATOGENESIS-DEFECTIVE PROTEIN 39 HOMOLOG"/>
    <property type="match status" value="1"/>
</dbReference>
<dbReference type="GO" id="GO:0005769">
    <property type="term" value="C:early endosome"/>
    <property type="evidence" value="ECO:0007669"/>
    <property type="project" value="UniProtKB-SubCell"/>
</dbReference>
<name>A0A0C2IHD4_THEKT</name>
<protein>
    <submittedName>
        <fullName evidence="7">Spermatogenesis-defective protein 39</fullName>
    </submittedName>
</protein>
<evidence type="ECO:0000313" key="7">
    <source>
        <dbReference type="EMBL" id="KII64709.1"/>
    </source>
</evidence>
<accession>A0A0C2IHD4</accession>
<dbReference type="OMA" id="PEMVIEC"/>
<keyword evidence="5" id="KW-0968">Cytoplasmic vesicle</keyword>
<dbReference type="EMBL" id="JWZT01004123">
    <property type="protein sequence ID" value="KII64709.1"/>
    <property type="molecule type" value="Genomic_DNA"/>
</dbReference>
<evidence type="ECO:0000256" key="4">
    <source>
        <dbReference type="ARBA" id="ARBA00022753"/>
    </source>
</evidence>
<organism evidence="7 8">
    <name type="scientific">Thelohanellus kitauei</name>
    <name type="common">Myxosporean</name>
    <dbReference type="NCBI Taxonomy" id="669202"/>
    <lineage>
        <taxon>Eukaryota</taxon>
        <taxon>Metazoa</taxon>
        <taxon>Cnidaria</taxon>
        <taxon>Myxozoa</taxon>
        <taxon>Myxosporea</taxon>
        <taxon>Bivalvulida</taxon>
        <taxon>Platysporina</taxon>
        <taxon>Myxobolidae</taxon>
        <taxon>Thelohanellus</taxon>
    </lineage>
</organism>
<dbReference type="GO" id="GO:0005770">
    <property type="term" value="C:late endosome"/>
    <property type="evidence" value="ECO:0007669"/>
    <property type="project" value="UniProtKB-SubCell"/>
</dbReference>
<keyword evidence="8" id="KW-1185">Reference proteome</keyword>
<gene>
    <name evidence="7" type="ORF">RF11_05499</name>
</gene>
<dbReference type="OrthoDB" id="5986265at2759"/>
<proteinExistence type="predicted"/>
<evidence type="ECO:0000256" key="1">
    <source>
        <dbReference type="ARBA" id="ARBA00004412"/>
    </source>
</evidence>
<dbReference type="GO" id="GO:0006886">
    <property type="term" value="P:intracellular protein transport"/>
    <property type="evidence" value="ECO:0007669"/>
    <property type="project" value="TreeGrafter"/>
</dbReference>
<sequence length="476" mass="55904">MRFEQDKSSEKQKNSENQSRASNLFDWNDEEEQLSLDEKISDAPRVSPTTRPSKHKRDMSDPFSGSLNNFNEKLRLSMPKFDDLSHSSIKSAFQNIIQKSKNLEILKPTNSAPGPLDNVCQMHHVTQQISNIKKTIDFQKHDDSAVEMSRIISNQPYTFYQFQSLDQKEKLLISALSTCHTSCIIKVILFLKETLKHELFKILLEKYPEASFEYNNFLRSLGQLESLKIVYSKPTLDHLLYDYLQLISGKLSETTIENLERLYKKFCNYKTYSDYVHSIKKHIDILKLQLVRKEIDKTQENPQENLLPLELKYEKSLVSMVTRLTFEHMQRFTHIPTDFKKVFGLKDLQFEYILVKSCCKLNLYQTLNRFYLDKKSSNIFGGLAPSSATTFDNICYLLKENDAPDEIIAKYLDYVKDKTVQMFIAEDLRLYEFLVKICISHKNREKLEELYEKIGIIPEIKKQIFDALNNRNIKWK</sequence>
<comment type="caution">
    <text evidence="7">The sequence shown here is derived from an EMBL/GenBank/DDBJ whole genome shotgun (WGS) entry which is preliminary data.</text>
</comment>
<dbReference type="PANTHER" id="PTHR13364">
    <property type="entry name" value="DEFECTIVE SPERMATOGENESIS PROTEIN 39"/>
    <property type="match status" value="1"/>
</dbReference>
<dbReference type="Proteomes" id="UP000031668">
    <property type="component" value="Unassembled WGS sequence"/>
</dbReference>
<comment type="subcellular location">
    <subcellularLocation>
        <location evidence="2">Cytoplasmic vesicle</location>
    </subcellularLocation>
    <subcellularLocation>
        <location evidence="1">Early endosome</location>
    </subcellularLocation>
    <subcellularLocation>
        <location evidence="3">Late endosome</location>
    </subcellularLocation>
</comment>
<evidence type="ECO:0000256" key="2">
    <source>
        <dbReference type="ARBA" id="ARBA00004541"/>
    </source>
</evidence>
<dbReference type="AlphaFoldDB" id="A0A0C2IHD4"/>
<dbReference type="InterPro" id="IPR040057">
    <property type="entry name" value="Spe-39"/>
</dbReference>
<keyword evidence="4" id="KW-0967">Endosome</keyword>
<feature type="compositionally biased region" description="Basic and acidic residues" evidence="6">
    <location>
        <begin position="1"/>
        <end position="14"/>
    </location>
</feature>
<evidence type="ECO:0000313" key="8">
    <source>
        <dbReference type="Proteomes" id="UP000031668"/>
    </source>
</evidence>
<reference evidence="7 8" key="1">
    <citation type="journal article" date="2014" name="Genome Biol. Evol.">
        <title>The genome of the myxosporean Thelohanellus kitauei shows adaptations to nutrient acquisition within its fish host.</title>
        <authorList>
            <person name="Yang Y."/>
            <person name="Xiong J."/>
            <person name="Zhou Z."/>
            <person name="Huo F."/>
            <person name="Miao W."/>
            <person name="Ran C."/>
            <person name="Liu Y."/>
            <person name="Zhang J."/>
            <person name="Feng J."/>
            <person name="Wang M."/>
            <person name="Wang M."/>
            <person name="Wang L."/>
            <person name="Yao B."/>
        </authorList>
    </citation>
    <scope>NUCLEOTIDE SEQUENCE [LARGE SCALE GENOMIC DNA]</scope>
    <source>
        <strain evidence="7">Wuqing</strain>
    </source>
</reference>
<feature type="region of interest" description="Disordered" evidence="6">
    <location>
        <begin position="1"/>
        <end position="66"/>
    </location>
</feature>
<evidence type="ECO:0000256" key="5">
    <source>
        <dbReference type="ARBA" id="ARBA00023329"/>
    </source>
</evidence>
<evidence type="ECO:0000256" key="3">
    <source>
        <dbReference type="ARBA" id="ARBA00004603"/>
    </source>
</evidence>
<dbReference type="GO" id="GO:0007034">
    <property type="term" value="P:vacuolar transport"/>
    <property type="evidence" value="ECO:0007669"/>
    <property type="project" value="TreeGrafter"/>
</dbReference>